<dbReference type="NCBIfam" id="NF041061">
    <property type="entry name" value="DpdD"/>
    <property type="match status" value="1"/>
</dbReference>
<evidence type="ECO:0000313" key="2">
    <source>
        <dbReference type="EMBL" id="GGW34004.1"/>
    </source>
</evidence>
<accession>A0A918IVH8</accession>
<evidence type="ECO:0000256" key="1">
    <source>
        <dbReference type="SAM" id="MobiDB-lite"/>
    </source>
</evidence>
<proteinExistence type="predicted"/>
<dbReference type="Proteomes" id="UP000620224">
    <property type="component" value="Unassembled WGS sequence"/>
</dbReference>
<feature type="region of interest" description="Disordered" evidence="1">
    <location>
        <begin position="337"/>
        <end position="372"/>
    </location>
</feature>
<name>A0A918IVH8_9ACTN</name>
<evidence type="ECO:0000313" key="3">
    <source>
        <dbReference type="Proteomes" id="UP000620224"/>
    </source>
</evidence>
<dbReference type="InterPro" id="IPR049807">
    <property type="entry name" value="DpdD-like"/>
</dbReference>
<gene>
    <name evidence="2" type="ORF">GCM10010503_07610</name>
</gene>
<sequence>MTAQGPAAPAPSTQDLEAFLQRFFGRGNDAWPNMDPDPGKGDRARPFVDLLRSGSDIPIVLPRYQQAQDLFAIYVIARDDAHATLVGNIITAFAGATYLSGAGVHPCALDSNDPIEAAVQEFAGTATTTFRLETHPNRRFRQRLTDVALLMQHTLAHRPPRLWRAVKPTGRLLAEFDAALAAGGQAASQAVLDQLVGQGGITAANLAHLHIKRLTRLGLDRELLDYPGLGDVLRQDPPAPVKAAVLDAVFSCDVQEPLSRDDLPGAQQALRDRGFLALAPFENDMESYSADALVVLLLAAVTRGALHSSQRILATIEHTGSRDVLPPVLREAATTLLRPQNAPQNKPAHEAAGTPVDSPKPSTPPSLLQDTEPAAVEPIPASWAALFNAIADGYTGLNAVLEDEVWTAWPSPASDDRAVAALLEELHDEGQRKVWRCVGAFIESVGYDQPAPLSARALITCALAYDWLGPGDLLAVQALTEIVLRSSPSAVVYGQLLGELADTCERWVAPERAAIALDFVDRLILEACPDRDARDSLALALLLPLSVHQGRLDVADIAMARRLSLELGIELDWHEQPDEDLAQDTEASLQKAAGRNVLLYSLDQRVLDRVSEGLQQLAPGVKVACAHDSVGSPALRQKARQADVVVLATRCAKHAATGFITQHAKASVIDYADGSGSASLMRAAVHGLLRTVDGD</sequence>
<organism evidence="2 3">
    <name type="scientific">Streptomyces lucensis JCM 4490</name>
    <dbReference type="NCBI Taxonomy" id="1306176"/>
    <lineage>
        <taxon>Bacteria</taxon>
        <taxon>Bacillati</taxon>
        <taxon>Actinomycetota</taxon>
        <taxon>Actinomycetes</taxon>
        <taxon>Kitasatosporales</taxon>
        <taxon>Streptomycetaceae</taxon>
        <taxon>Streptomyces</taxon>
    </lineage>
</organism>
<dbReference type="RefSeq" id="WP_229815878.1">
    <property type="nucleotide sequence ID" value="NZ_BMUE01000001.1"/>
</dbReference>
<reference evidence="2 3" key="1">
    <citation type="journal article" date="2014" name="Int. J. Syst. Evol. Microbiol.">
        <title>Complete genome sequence of Corynebacterium casei LMG S-19264T (=DSM 44701T), isolated from a smear-ripened cheese.</title>
        <authorList>
            <consortium name="US DOE Joint Genome Institute (JGI-PGF)"/>
            <person name="Walter F."/>
            <person name="Albersmeier A."/>
            <person name="Kalinowski J."/>
            <person name="Ruckert C."/>
        </authorList>
    </citation>
    <scope>NUCLEOTIDE SEQUENCE [LARGE SCALE GENOMIC DNA]</scope>
    <source>
        <strain evidence="2 3">JCM 4490</strain>
    </source>
</reference>
<dbReference type="AlphaFoldDB" id="A0A918IVH8"/>
<protein>
    <submittedName>
        <fullName evidence="2">Uncharacterized protein</fullName>
    </submittedName>
</protein>
<dbReference type="EMBL" id="BMUE01000001">
    <property type="protein sequence ID" value="GGW34004.1"/>
    <property type="molecule type" value="Genomic_DNA"/>
</dbReference>
<comment type="caution">
    <text evidence="2">The sequence shown here is derived from an EMBL/GenBank/DDBJ whole genome shotgun (WGS) entry which is preliminary data.</text>
</comment>
<keyword evidence="3" id="KW-1185">Reference proteome</keyword>